<dbReference type="InterPro" id="IPR009711">
    <property type="entry name" value="UPF0473"/>
</dbReference>
<proteinExistence type="predicted"/>
<protein>
    <submittedName>
        <fullName evidence="1">DUF1292 domain-containing protein</fullName>
    </submittedName>
</protein>
<dbReference type="AlphaFoldDB" id="A0A9D1P1U8"/>
<accession>A0A9D1P1U8</accession>
<name>A0A9D1P1U8_9FIRM</name>
<dbReference type="Pfam" id="PF06949">
    <property type="entry name" value="DUF1292"/>
    <property type="match status" value="1"/>
</dbReference>
<organism evidence="1 2">
    <name type="scientific">Candidatus Scatomonas pullistercoris</name>
    <dbReference type="NCBI Taxonomy" id="2840920"/>
    <lineage>
        <taxon>Bacteria</taxon>
        <taxon>Bacillati</taxon>
        <taxon>Bacillota</taxon>
        <taxon>Clostridia</taxon>
        <taxon>Lachnospirales</taxon>
        <taxon>Lachnospiraceae</taxon>
        <taxon>Lachnospiraceae incertae sedis</taxon>
        <taxon>Candidatus Scatomonas</taxon>
    </lineage>
</organism>
<comment type="caution">
    <text evidence="1">The sequence shown here is derived from an EMBL/GenBank/DDBJ whole genome shotgun (WGS) entry which is preliminary data.</text>
</comment>
<evidence type="ECO:0000313" key="1">
    <source>
        <dbReference type="EMBL" id="HIV24946.1"/>
    </source>
</evidence>
<dbReference type="EMBL" id="DVOO01000011">
    <property type="protein sequence ID" value="HIV24946.1"/>
    <property type="molecule type" value="Genomic_DNA"/>
</dbReference>
<dbReference type="Proteomes" id="UP000824169">
    <property type="component" value="Unassembled WGS sequence"/>
</dbReference>
<gene>
    <name evidence="1" type="ORF">IAB71_04030</name>
</gene>
<evidence type="ECO:0000313" key="2">
    <source>
        <dbReference type="Proteomes" id="UP000824169"/>
    </source>
</evidence>
<reference evidence="1" key="2">
    <citation type="journal article" date="2021" name="PeerJ">
        <title>Extensive microbial diversity within the chicken gut microbiome revealed by metagenomics and culture.</title>
        <authorList>
            <person name="Gilroy R."/>
            <person name="Ravi A."/>
            <person name="Getino M."/>
            <person name="Pursley I."/>
            <person name="Horton D.L."/>
            <person name="Alikhan N.F."/>
            <person name="Baker D."/>
            <person name="Gharbi K."/>
            <person name="Hall N."/>
            <person name="Watson M."/>
            <person name="Adriaenssens E.M."/>
            <person name="Foster-Nyarko E."/>
            <person name="Jarju S."/>
            <person name="Secka A."/>
            <person name="Antonio M."/>
            <person name="Oren A."/>
            <person name="Chaudhuri R.R."/>
            <person name="La Ragione R."/>
            <person name="Hildebrand F."/>
            <person name="Pallen M.J."/>
        </authorList>
    </citation>
    <scope>NUCLEOTIDE SEQUENCE</scope>
    <source>
        <strain evidence="1">CHK188-20938</strain>
    </source>
</reference>
<sequence>MEDLIVLTDEDGQEVEFELLDLIEYQGEEYAVLYPAEGGEDELVHILRVVAEDLDEEEARYEGLEDQELIEAVYRIFRKRNGLS</sequence>
<reference evidence="1" key="1">
    <citation type="submission" date="2020-10" db="EMBL/GenBank/DDBJ databases">
        <authorList>
            <person name="Gilroy R."/>
        </authorList>
    </citation>
    <scope>NUCLEOTIDE SEQUENCE</scope>
    <source>
        <strain evidence="1">CHK188-20938</strain>
    </source>
</reference>